<feature type="domain" description="Pyrrolo-quinoline quinone repeat" evidence="3">
    <location>
        <begin position="190"/>
        <end position="349"/>
    </location>
</feature>
<feature type="region of interest" description="Disordered" evidence="1">
    <location>
        <begin position="81"/>
        <end position="176"/>
    </location>
</feature>
<protein>
    <submittedName>
        <fullName evidence="4">Outer membrane biogenesis protein BamB</fullName>
    </submittedName>
</protein>
<dbReference type="Gene3D" id="2.130.10.10">
    <property type="entry name" value="YVTN repeat-like/Quinoprotein amine dehydrogenase"/>
    <property type="match status" value="1"/>
</dbReference>
<dbReference type="InterPro" id="IPR002372">
    <property type="entry name" value="PQQ_rpt_dom"/>
</dbReference>
<keyword evidence="2" id="KW-0732">Signal</keyword>
<gene>
    <name evidence="4" type="ORF">ETAA8_28760</name>
</gene>
<dbReference type="PANTHER" id="PTHR34512">
    <property type="entry name" value="CELL SURFACE PROTEIN"/>
    <property type="match status" value="1"/>
</dbReference>
<evidence type="ECO:0000313" key="4">
    <source>
        <dbReference type="EMBL" id="QDU27785.1"/>
    </source>
</evidence>
<dbReference type="AlphaFoldDB" id="A0A517YC18"/>
<feature type="chain" id="PRO_5021800076" evidence="2">
    <location>
        <begin position="22"/>
        <end position="521"/>
    </location>
</feature>
<dbReference type="OrthoDB" id="244732at2"/>
<dbReference type="PANTHER" id="PTHR34512:SF30">
    <property type="entry name" value="OUTER MEMBRANE PROTEIN ASSEMBLY FACTOR BAMB"/>
    <property type="match status" value="1"/>
</dbReference>
<organism evidence="4 5">
    <name type="scientific">Anatilimnocola aggregata</name>
    <dbReference type="NCBI Taxonomy" id="2528021"/>
    <lineage>
        <taxon>Bacteria</taxon>
        <taxon>Pseudomonadati</taxon>
        <taxon>Planctomycetota</taxon>
        <taxon>Planctomycetia</taxon>
        <taxon>Pirellulales</taxon>
        <taxon>Pirellulaceae</taxon>
        <taxon>Anatilimnocola</taxon>
    </lineage>
</organism>
<dbReference type="KEGG" id="aagg:ETAA8_28760"/>
<evidence type="ECO:0000256" key="2">
    <source>
        <dbReference type="SAM" id="SignalP"/>
    </source>
</evidence>
<keyword evidence="5" id="KW-1185">Reference proteome</keyword>
<dbReference type="RefSeq" id="WP_145088972.1">
    <property type="nucleotide sequence ID" value="NZ_CP036274.1"/>
</dbReference>
<evidence type="ECO:0000259" key="3">
    <source>
        <dbReference type="Pfam" id="PF13360"/>
    </source>
</evidence>
<proteinExistence type="predicted"/>
<dbReference type="SUPFAM" id="SSF50998">
    <property type="entry name" value="Quinoprotein alcohol dehydrogenase-like"/>
    <property type="match status" value="2"/>
</dbReference>
<dbReference type="Proteomes" id="UP000315017">
    <property type="component" value="Chromosome"/>
</dbReference>
<sequence length="521" mass="54909" precursor="true">MRLRMLAAGLAVLGWQGFAQAENWPQFRGPTGAGLVSEEKLTTEWGNEKNIAWKVEVPGAAWSQPVVWGDKIFVTTAVTENQTKPKSGGGGFGGGGFGGGFGGRPGSGRPGGSGSDAGDTKKGETPKAGDGGSDNSRDDEPRQPPRGSGFGGRPGSPGSGRPGGFGGGFGGGGFGGRGSSPPNAVYRWKVLCLDRATGKVLWENLAKEGKPTISIHSTNTYASETPVTDGERLYAYFGMTGLFCYDLDGKLLWKKDVDSYPMMNGWGAGSSPALDGNRLFIQCDNEEKSFLVAFDKKSGDELWRVSRNEKSNWSTPFVWKNKERTELVTGGGTKMRSYDPATGKLLWELGGSVSRCSATPVGDAELLYVGSGGGMGGNGPLCAVKAGASGDVTPGDDGTGPGVEWTVERAGPPMASPLLYRGNLYVLDQRGGVLSCFDAKTGKQHFKQRLPSAKGFTSSPWAGDGKVFCLDESGQTFVLEAGNELKVLATNKLDDMFWSSAAIAGDQLLLRGIDRLYCIKQ</sequence>
<dbReference type="InterPro" id="IPR015943">
    <property type="entry name" value="WD40/YVTN_repeat-like_dom_sf"/>
</dbReference>
<feature type="compositionally biased region" description="Basic and acidic residues" evidence="1">
    <location>
        <begin position="118"/>
        <end position="127"/>
    </location>
</feature>
<dbReference type="Pfam" id="PF13360">
    <property type="entry name" value="PQQ_2"/>
    <property type="match status" value="2"/>
</dbReference>
<reference evidence="4 5" key="1">
    <citation type="submission" date="2019-02" db="EMBL/GenBank/DDBJ databases">
        <title>Deep-cultivation of Planctomycetes and their phenomic and genomic characterization uncovers novel biology.</title>
        <authorList>
            <person name="Wiegand S."/>
            <person name="Jogler M."/>
            <person name="Boedeker C."/>
            <person name="Pinto D."/>
            <person name="Vollmers J."/>
            <person name="Rivas-Marin E."/>
            <person name="Kohn T."/>
            <person name="Peeters S.H."/>
            <person name="Heuer A."/>
            <person name="Rast P."/>
            <person name="Oberbeckmann S."/>
            <person name="Bunk B."/>
            <person name="Jeske O."/>
            <person name="Meyerdierks A."/>
            <person name="Storesund J.E."/>
            <person name="Kallscheuer N."/>
            <person name="Luecker S."/>
            <person name="Lage O.M."/>
            <person name="Pohl T."/>
            <person name="Merkel B.J."/>
            <person name="Hornburger P."/>
            <person name="Mueller R.-W."/>
            <person name="Bruemmer F."/>
            <person name="Labrenz M."/>
            <person name="Spormann A.M."/>
            <person name="Op den Camp H."/>
            <person name="Overmann J."/>
            <person name="Amann R."/>
            <person name="Jetten M.S.M."/>
            <person name="Mascher T."/>
            <person name="Medema M.H."/>
            <person name="Devos D.P."/>
            <person name="Kaster A.-K."/>
            <person name="Ovreas L."/>
            <person name="Rohde M."/>
            <person name="Galperin M.Y."/>
            <person name="Jogler C."/>
        </authorList>
    </citation>
    <scope>NUCLEOTIDE SEQUENCE [LARGE SCALE GENOMIC DNA]</scope>
    <source>
        <strain evidence="4 5">ETA_A8</strain>
    </source>
</reference>
<evidence type="ECO:0000313" key="5">
    <source>
        <dbReference type="Proteomes" id="UP000315017"/>
    </source>
</evidence>
<accession>A0A517YC18</accession>
<feature type="compositionally biased region" description="Gly residues" evidence="1">
    <location>
        <begin position="87"/>
        <end position="115"/>
    </location>
</feature>
<feature type="compositionally biased region" description="Gly residues" evidence="1">
    <location>
        <begin position="148"/>
        <end position="176"/>
    </location>
</feature>
<dbReference type="InterPro" id="IPR011047">
    <property type="entry name" value="Quinoprotein_ADH-like_sf"/>
</dbReference>
<feature type="signal peptide" evidence="2">
    <location>
        <begin position="1"/>
        <end position="21"/>
    </location>
</feature>
<feature type="domain" description="Pyrrolo-quinoline quinone repeat" evidence="3">
    <location>
        <begin position="405"/>
        <end position="480"/>
    </location>
</feature>
<evidence type="ECO:0000256" key="1">
    <source>
        <dbReference type="SAM" id="MobiDB-lite"/>
    </source>
</evidence>
<dbReference type="EMBL" id="CP036274">
    <property type="protein sequence ID" value="QDU27785.1"/>
    <property type="molecule type" value="Genomic_DNA"/>
</dbReference>
<name>A0A517YC18_9BACT</name>